<keyword evidence="2" id="KW-1185">Reference proteome</keyword>
<name>A0ABR8D1A6_9NOST</name>
<dbReference type="Proteomes" id="UP000661112">
    <property type="component" value="Unassembled WGS sequence"/>
</dbReference>
<comment type="caution">
    <text evidence="1">The sequence shown here is derived from an EMBL/GenBank/DDBJ whole genome shotgun (WGS) entry which is preliminary data.</text>
</comment>
<sequence length="310" mass="34890">MGKSKSIQQQIEADKKNQQFIDQITANLQKTLAGAEADLQTRINDFYTSGRNWKHAQYVFGAQQSYEVHDTWGLDNLTNLINSIVTAVVSTVTGSLPEGTEASAEVPEINQSAGIDDNLQLLIATNAANIFTGLLNSFGAVNRVQSNRATRLSPLGQGLRLFTTVGIDVQQSASFFNNRFVIGYYYLYRVEYSLDEFRQQAEQTLVAQYNRTLQALNMASEEIFQEYINRQITLQQYLKSAQFIEDATKDVIAKIDELNKNNRQDTIQLMEGQLARLIGLQINYGYDKDVDAFISPFIAEAKQKINAKEI</sequence>
<accession>A0ABR8D1A6</accession>
<reference evidence="1 2" key="1">
    <citation type="journal article" date="2020" name="ISME J.">
        <title>Comparative genomics reveals insights into cyanobacterial evolution and habitat adaptation.</title>
        <authorList>
            <person name="Chen M.Y."/>
            <person name="Teng W.K."/>
            <person name="Zhao L."/>
            <person name="Hu C.X."/>
            <person name="Zhou Y.K."/>
            <person name="Han B.P."/>
            <person name="Song L.R."/>
            <person name="Shu W.S."/>
        </authorList>
    </citation>
    <scope>NUCLEOTIDE SEQUENCE [LARGE SCALE GENOMIC DNA]</scope>
    <source>
        <strain evidence="1 2">FACHB-119</strain>
    </source>
</reference>
<dbReference type="RefSeq" id="WP_190470703.1">
    <property type="nucleotide sequence ID" value="NZ_JACJSG010000011.1"/>
</dbReference>
<evidence type="ECO:0000313" key="1">
    <source>
        <dbReference type="EMBL" id="MBD2500928.1"/>
    </source>
</evidence>
<proteinExistence type="predicted"/>
<gene>
    <name evidence="1" type="ORF">H6G83_09960</name>
</gene>
<evidence type="ECO:0000313" key="2">
    <source>
        <dbReference type="Proteomes" id="UP000661112"/>
    </source>
</evidence>
<dbReference type="EMBL" id="JACJSG010000011">
    <property type="protein sequence ID" value="MBD2500928.1"/>
    <property type="molecule type" value="Genomic_DNA"/>
</dbReference>
<organism evidence="1 2">
    <name type="scientific">Anabaena azotica FACHB-119</name>
    <dbReference type="NCBI Taxonomy" id="947527"/>
    <lineage>
        <taxon>Bacteria</taxon>
        <taxon>Bacillati</taxon>
        <taxon>Cyanobacteriota</taxon>
        <taxon>Cyanophyceae</taxon>
        <taxon>Nostocales</taxon>
        <taxon>Nostocaceae</taxon>
        <taxon>Anabaena</taxon>
        <taxon>Anabaena azotica</taxon>
    </lineage>
</organism>
<protein>
    <submittedName>
        <fullName evidence="1">Uncharacterized protein</fullName>
    </submittedName>
</protein>